<keyword evidence="8" id="KW-1185">Reference proteome</keyword>
<dbReference type="GeneID" id="108611320"/>
<feature type="transmembrane region" description="Helical" evidence="7">
    <location>
        <begin position="473"/>
        <end position="497"/>
    </location>
</feature>
<evidence type="ECO:0000256" key="2">
    <source>
        <dbReference type="ARBA" id="ARBA00006058"/>
    </source>
</evidence>
<sequence>MSSVDMGCCSLKDTQLNYPKVRRIRKWNHPTISMLRLMIFLFMLDASLVYAKHASWSIEDPDFDTEHDKLGRSHYPYAQLTEYYSSPKYKEEPIYNAFGMTPLHLIIRILFSKTSRVPNEYITVVNGTNALAFGEKSIENSWASLLCCNKLAFVWTIFLLFLIIAIPFVAITYFCFCFYRCPTVCECNEYADSRVRHFWSVGLVLVIVVLVFGLIVVMLNDKLIDQGVRQNWADMQEDRKDICTFLKDILDNIHHIFLYNFEEFETHINAQLNDVDKHILMDLTNASGLNALTELEKILSNMPQALALMKRVDKNIETLLFYIAQYRDGLRFVRRKMTYLLTVWCDYQQCNDILRSSGILQWDTSECLHLDLLPNISEYIESLQDIIRANLLHIPRQGIYNYQVIGEMIRENMHDQLPMISMKLAKLSEIYRQNVTHLQGLIRSIFNDIYSQHSHMSKSFHELEQSYGSDRKLISISLCVSILTITIILIAALICGWCVRRDNSGSKCLLLAMVLISLISSLLLLVCLFYSIMGLIMYHAVCTPQTALEIYNLFNTHVNHTFNKNQAICRAHESIFDLLRVAGLYDVNNLRKEMSDSITPEYIEEFRDDLTKLVILTEEQKITLNHMRYGNLSDYNGLSIRKVLCHKLSQVDLIKCTVYLQEFSKKFLYGAKHSLAYQYRMNATINNMCLLSYDINQIASLQRPIHDLINHIWKDTTTIDELITRYDDFNNSILLLIEEIREAEDFLHTRGTEYINALIQEFYEYLNKAFDKYVQYVSEDCKYIIGRCVPLAQIYKRSFNNLCPYLVDPINGYWLGLFTCALVFFPIVFVAHKLLCLYRVYGHIGSAIIYFNTADFVCPACTDTDTDTPFVPAPYVISTGNQIHFCGCEDSFKEKDA</sequence>
<feature type="transmembrane region" description="Helical" evidence="7">
    <location>
        <begin position="32"/>
        <end position="51"/>
    </location>
</feature>
<evidence type="ECO:0000256" key="6">
    <source>
        <dbReference type="ARBA" id="ARBA00023180"/>
    </source>
</evidence>
<feature type="transmembrane region" description="Helical" evidence="7">
    <location>
        <begin position="197"/>
        <end position="219"/>
    </location>
</feature>
<reference evidence="9" key="3">
    <citation type="submission" date="2025-08" db="UniProtKB">
        <authorList>
            <consortium name="RefSeq"/>
        </authorList>
    </citation>
    <scope>IDENTIFICATION</scope>
    <source>
        <tissue evidence="9">Whole organism</tissue>
    </source>
</reference>
<reference evidence="8" key="1">
    <citation type="journal article" date="1997" name="Nucleic Acids Res.">
        <title>tRNAscan-SE: a program for improved detection of transfer RNA genes in genomic sequence.</title>
        <authorList>
            <person name="Lowe T.M."/>
            <person name="Eddy S.R."/>
        </authorList>
    </citation>
    <scope>NUCLEOTIDE SEQUENCE [LARGE SCALE GENOMIC DNA]</scope>
</reference>
<reference evidence="8" key="2">
    <citation type="journal article" date="2016" name="G3 (Bethesda)">
        <title>Genome Evolution in Three Species of Cactophilic Drosophila.</title>
        <authorList>
            <person name="Sanchez-Flores A."/>
            <person name="Penazola F."/>
            <person name="Carpinteyro-Ponce J."/>
            <person name="Nazario-Yepiz N."/>
            <person name="Abreu-Goodger C."/>
            <person name="Machado C.A."/>
            <person name="Markow T.A."/>
        </authorList>
    </citation>
    <scope>NUCLEOTIDE SEQUENCE [LARGE SCALE GENOMIC DNA]</scope>
</reference>
<gene>
    <name evidence="9" type="primary">LOC108611320</name>
</gene>
<keyword evidence="5 7" id="KW-0472">Membrane</keyword>
<feature type="transmembrane region" description="Helical" evidence="7">
    <location>
        <begin position="152"/>
        <end position="176"/>
    </location>
</feature>
<feature type="transmembrane region" description="Helical" evidence="7">
    <location>
        <begin position="812"/>
        <end position="831"/>
    </location>
</feature>
<evidence type="ECO:0000256" key="7">
    <source>
        <dbReference type="SAM" id="Phobius"/>
    </source>
</evidence>
<proteinExistence type="inferred from homology"/>
<name>A0ABM1NWN3_DROAR</name>
<dbReference type="Pfam" id="PF05478">
    <property type="entry name" value="Prominin"/>
    <property type="match status" value="1"/>
</dbReference>
<evidence type="ECO:0000313" key="8">
    <source>
        <dbReference type="Proteomes" id="UP000694904"/>
    </source>
</evidence>
<dbReference type="Proteomes" id="UP000694904">
    <property type="component" value="Chromosome 3"/>
</dbReference>
<comment type="subcellular location">
    <subcellularLocation>
        <location evidence="1">Membrane</location>
        <topology evidence="1">Multi-pass membrane protein</topology>
    </subcellularLocation>
</comment>
<dbReference type="InterPro" id="IPR008795">
    <property type="entry name" value="Prominin"/>
</dbReference>
<keyword evidence="3 7" id="KW-0812">Transmembrane</keyword>
<organism evidence="8 9">
    <name type="scientific">Drosophila arizonae</name>
    <name type="common">Fruit fly</name>
    <dbReference type="NCBI Taxonomy" id="7263"/>
    <lineage>
        <taxon>Eukaryota</taxon>
        <taxon>Metazoa</taxon>
        <taxon>Ecdysozoa</taxon>
        <taxon>Arthropoda</taxon>
        <taxon>Hexapoda</taxon>
        <taxon>Insecta</taxon>
        <taxon>Pterygota</taxon>
        <taxon>Neoptera</taxon>
        <taxon>Endopterygota</taxon>
        <taxon>Diptera</taxon>
        <taxon>Brachycera</taxon>
        <taxon>Muscomorpha</taxon>
        <taxon>Ephydroidea</taxon>
        <taxon>Drosophilidae</taxon>
        <taxon>Drosophila</taxon>
    </lineage>
</organism>
<dbReference type="PANTHER" id="PTHR22730:SF1">
    <property type="entry name" value="PROMININ-LIKE PROTEIN"/>
    <property type="match status" value="1"/>
</dbReference>
<evidence type="ECO:0000256" key="1">
    <source>
        <dbReference type="ARBA" id="ARBA00004141"/>
    </source>
</evidence>
<dbReference type="PANTHER" id="PTHR22730">
    <property type="entry name" value="PROMININ PROM PROTEIN"/>
    <property type="match status" value="1"/>
</dbReference>
<accession>A0ABM1NWN3</accession>
<evidence type="ECO:0000256" key="3">
    <source>
        <dbReference type="ARBA" id="ARBA00022692"/>
    </source>
</evidence>
<keyword evidence="4 7" id="KW-1133">Transmembrane helix</keyword>
<comment type="similarity">
    <text evidence="2">Belongs to the prominin family.</text>
</comment>
<evidence type="ECO:0000256" key="4">
    <source>
        <dbReference type="ARBA" id="ARBA00022989"/>
    </source>
</evidence>
<evidence type="ECO:0000256" key="5">
    <source>
        <dbReference type="ARBA" id="ARBA00023136"/>
    </source>
</evidence>
<evidence type="ECO:0000313" key="9">
    <source>
        <dbReference type="RefSeq" id="XP_017859369.1"/>
    </source>
</evidence>
<keyword evidence="6" id="KW-0325">Glycoprotein</keyword>
<feature type="transmembrane region" description="Helical" evidence="7">
    <location>
        <begin position="509"/>
        <end position="538"/>
    </location>
</feature>
<protein>
    <submittedName>
        <fullName evidence="9">Prominin-like protein isoform X1</fullName>
    </submittedName>
</protein>
<dbReference type="RefSeq" id="XP_017859369.1">
    <property type="nucleotide sequence ID" value="XM_018003880.1"/>
</dbReference>